<dbReference type="AlphaFoldDB" id="A0A1S7LMS9"/>
<evidence type="ECO:0000256" key="1">
    <source>
        <dbReference type="SAM" id="Phobius"/>
    </source>
</evidence>
<gene>
    <name evidence="2" type="ORF">MAGMO_3587</name>
</gene>
<proteinExistence type="predicted"/>
<evidence type="ECO:0000313" key="2">
    <source>
        <dbReference type="EMBL" id="CRH07723.1"/>
    </source>
</evidence>
<dbReference type="EMBL" id="LO017727">
    <property type="protein sequence ID" value="CRH07723.1"/>
    <property type="molecule type" value="Genomic_DNA"/>
</dbReference>
<name>A0A1S7LMS9_MAGMO</name>
<feature type="transmembrane region" description="Helical" evidence="1">
    <location>
        <begin position="136"/>
        <end position="154"/>
    </location>
</feature>
<keyword evidence="1" id="KW-0472">Membrane</keyword>
<keyword evidence="1" id="KW-1133">Transmembrane helix</keyword>
<organism evidence="2">
    <name type="scientific">Magnetococcus massalia (strain MO-1)</name>
    <dbReference type="NCBI Taxonomy" id="451514"/>
    <lineage>
        <taxon>Bacteria</taxon>
        <taxon>Pseudomonadati</taxon>
        <taxon>Pseudomonadota</taxon>
        <taxon>Magnetococcia</taxon>
        <taxon>Magnetococcales</taxon>
        <taxon>Magnetococcaceae</taxon>
        <taxon>Magnetococcus</taxon>
    </lineage>
</organism>
<keyword evidence="1" id="KW-0812">Transmembrane</keyword>
<protein>
    <submittedName>
        <fullName evidence="2">Uncharacterized protein</fullName>
    </submittedName>
</protein>
<accession>A0A1S7LMS9</accession>
<reference evidence="2" key="1">
    <citation type="submission" date="2015-04" db="EMBL/GenBank/DDBJ databases">
        <authorList>
            <person name="Syromyatnikov M.Y."/>
            <person name="Popov V.N."/>
        </authorList>
    </citation>
    <scope>NUCLEOTIDE SEQUENCE</scope>
    <source>
        <strain evidence="2">MO-1</strain>
    </source>
</reference>
<sequence length="214" mass="25978">MYMSNKERKEKIDALHKQRVQQVEKQQASLLAERPLVDRTHFGTKAAAAQAFEQRLQEQQKRREEILNRPKFAQEESKAQRQKRAQVAHRKRVKIFDGWNLWREPEVAEAEQRRRIARRLRRQLRVRLYKIRKNRALLIPYLLILVVFGTGWMVDTMNQLGRQLKERPIVFMQWEEQHPIMGDVVRWIYQERSNEKSKWHNMESFVKKLKTVEP</sequence>